<name>A0A286E0V3_9ACTN</name>
<feature type="transmembrane region" description="Helical" evidence="8">
    <location>
        <begin position="82"/>
        <end position="103"/>
    </location>
</feature>
<dbReference type="PANTHER" id="PTHR30472">
    <property type="entry name" value="FERRIC ENTEROBACTIN TRANSPORT SYSTEM PERMEASE PROTEIN"/>
    <property type="match status" value="1"/>
</dbReference>
<feature type="transmembrane region" description="Helical" evidence="8">
    <location>
        <begin position="324"/>
        <end position="342"/>
    </location>
</feature>
<evidence type="ECO:0000313" key="10">
    <source>
        <dbReference type="Proteomes" id="UP000219072"/>
    </source>
</evidence>
<proteinExistence type="inferred from homology"/>
<organism evidence="9 10">
    <name type="scientific">Streptomyces zhaozhouensis</name>
    <dbReference type="NCBI Taxonomy" id="1300267"/>
    <lineage>
        <taxon>Bacteria</taxon>
        <taxon>Bacillati</taxon>
        <taxon>Actinomycetota</taxon>
        <taxon>Actinomycetes</taxon>
        <taxon>Kitasatosporales</taxon>
        <taxon>Streptomycetaceae</taxon>
        <taxon>Streptomyces</taxon>
    </lineage>
</organism>
<dbReference type="PANTHER" id="PTHR30472:SF24">
    <property type="entry name" value="FERRIC ENTEROBACTIN TRANSPORT SYSTEM PERMEASE PROTEIN FEPG"/>
    <property type="match status" value="1"/>
</dbReference>
<dbReference type="CDD" id="cd06550">
    <property type="entry name" value="TM_ABC_iron-siderophores_like"/>
    <property type="match status" value="1"/>
</dbReference>
<accession>A0A286E0V3</accession>
<keyword evidence="3" id="KW-0813">Transport</keyword>
<dbReference type="SUPFAM" id="SSF81345">
    <property type="entry name" value="ABC transporter involved in vitamin B12 uptake, BtuC"/>
    <property type="match status" value="1"/>
</dbReference>
<evidence type="ECO:0000256" key="6">
    <source>
        <dbReference type="ARBA" id="ARBA00022989"/>
    </source>
</evidence>
<dbReference type="GO" id="GO:0022857">
    <property type="term" value="F:transmembrane transporter activity"/>
    <property type="evidence" value="ECO:0007669"/>
    <property type="project" value="InterPro"/>
</dbReference>
<dbReference type="Proteomes" id="UP000219072">
    <property type="component" value="Unassembled WGS sequence"/>
</dbReference>
<dbReference type="GO" id="GO:0033214">
    <property type="term" value="P:siderophore-iron import into cell"/>
    <property type="evidence" value="ECO:0007669"/>
    <property type="project" value="TreeGrafter"/>
</dbReference>
<feature type="transmembrane region" description="Helical" evidence="8">
    <location>
        <begin position="28"/>
        <end position="48"/>
    </location>
</feature>
<dbReference type="AlphaFoldDB" id="A0A286E0V3"/>
<dbReference type="EMBL" id="OCNE01000017">
    <property type="protein sequence ID" value="SOD64524.1"/>
    <property type="molecule type" value="Genomic_DNA"/>
</dbReference>
<dbReference type="InterPro" id="IPR037294">
    <property type="entry name" value="ABC_BtuC-like"/>
</dbReference>
<keyword evidence="4" id="KW-1003">Cell membrane</keyword>
<feature type="transmembrane region" description="Helical" evidence="8">
    <location>
        <begin position="255"/>
        <end position="282"/>
    </location>
</feature>
<comment type="subcellular location">
    <subcellularLocation>
        <location evidence="1">Cell membrane</location>
        <topology evidence="1">Multi-pass membrane protein</topology>
    </subcellularLocation>
</comment>
<feature type="transmembrane region" description="Helical" evidence="8">
    <location>
        <begin position="212"/>
        <end position="234"/>
    </location>
</feature>
<dbReference type="InterPro" id="IPR000522">
    <property type="entry name" value="ABC_transptr_permease_BtuC"/>
</dbReference>
<protein>
    <submittedName>
        <fullName evidence="9">Iron complex transport system permease protein</fullName>
    </submittedName>
</protein>
<feature type="transmembrane region" description="Helical" evidence="8">
    <location>
        <begin position="112"/>
        <end position="130"/>
    </location>
</feature>
<evidence type="ECO:0000256" key="8">
    <source>
        <dbReference type="SAM" id="Phobius"/>
    </source>
</evidence>
<evidence type="ECO:0000256" key="3">
    <source>
        <dbReference type="ARBA" id="ARBA00022448"/>
    </source>
</evidence>
<keyword evidence="10" id="KW-1185">Reference proteome</keyword>
<feature type="transmembrane region" description="Helical" evidence="8">
    <location>
        <begin position="136"/>
        <end position="154"/>
    </location>
</feature>
<evidence type="ECO:0000313" key="9">
    <source>
        <dbReference type="EMBL" id="SOD64524.1"/>
    </source>
</evidence>
<reference evidence="9 10" key="1">
    <citation type="submission" date="2017-09" db="EMBL/GenBank/DDBJ databases">
        <authorList>
            <person name="Ehlers B."/>
            <person name="Leendertz F.H."/>
        </authorList>
    </citation>
    <scope>NUCLEOTIDE SEQUENCE [LARGE SCALE GENOMIC DNA]</scope>
    <source>
        <strain evidence="9 10">CGMCC 4.7095</strain>
    </source>
</reference>
<dbReference type="Pfam" id="PF01032">
    <property type="entry name" value="FecCD"/>
    <property type="match status" value="1"/>
</dbReference>
<feature type="transmembrane region" description="Helical" evidence="8">
    <location>
        <begin position="166"/>
        <end position="185"/>
    </location>
</feature>
<evidence type="ECO:0000256" key="5">
    <source>
        <dbReference type="ARBA" id="ARBA00022692"/>
    </source>
</evidence>
<comment type="similarity">
    <text evidence="2">Belongs to the binding-protein-dependent transport system permease family. FecCD subfamily.</text>
</comment>
<dbReference type="Gene3D" id="1.10.3470.10">
    <property type="entry name" value="ABC transporter involved in vitamin B12 uptake, BtuC"/>
    <property type="match status" value="1"/>
</dbReference>
<evidence type="ECO:0000256" key="2">
    <source>
        <dbReference type="ARBA" id="ARBA00007935"/>
    </source>
</evidence>
<evidence type="ECO:0000256" key="1">
    <source>
        <dbReference type="ARBA" id="ARBA00004651"/>
    </source>
</evidence>
<dbReference type="GO" id="GO:0005886">
    <property type="term" value="C:plasma membrane"/>
    <property type="evidence" value="ECO:0007669"/>
    <property type="project" value="UniProtKB-SubCell"/>
</dbReference>
<gene>
    <name evidence="9" type="ORF">SAMN06297387_11791</name>
</gene>
<sequence length="352" mass="35742">MSAVVTERVAAARASVRGTRRTRQRREVLVSAVLAVLVVAAFVGSVLYGTRTVSLGEVVEAVGGGGTRGTYYLVVELRLPRVLTGLLVGLCFGLAGALFQTLLRNPLASPDVIGISAGASAAAVVASVAFGLSGAAMSLSALGGALLAATLIYLLAWRNGVSGQRLVLVGIGVAAALTSVVSHMMTRSSAVVAQEARIWLAGSLNGRTWEHVGTLLFAAALLLPMTVAAARSLGTLQLGDEAASALGTRVERARLALIGCAVALTGVATAAAGPVGFVAFVSGPIARRLLGREAPALLPSALIGALIVLVSDQVAQHALGSNQFPVGMVTSIIGAPYLLWLLTRANRRGRGG</sequence>
<evidence type="ECO:0000256" key="7">
    <source>
        <dbReference type="ARBA" id="ARBA00023136"/>
    </source>
</evidence>
<evidence type="ECO:0000256" key="4">
    <source>
        <dbReference type="ARBA" id="ARBA00022475"/>
    </source>
</evidence>
<keyword evidence="5 8" id="KW-0812">Transmembrane</keyword>
<keyword evidence="7 8" id="KW-0472">Membrane</keyword>
<keyword evidence="6 8" id="KW-1133">Transmembrane helix</keyword>